<proteinExistence type="predicted"/>
<dbReference type="Proteomes" id="UP000006038">
    <property type="component" value="Chromosome 8"/>
</dbReference>
<feature type="region of interest" description="Disordered" evidence="1">
    <location>
        <begin position="119"/>
        <end position="261"/>
    </location>
</feature>
<evidence type="ECO:0000313" key="3">
    <source>
        <dbReference type="Proteomes" id="UP000006038"/>
    </source>
</evidence>
<reference evidence="2" key="2">
    <citation type="submission" date="2013-04" db="UniProtKB">
        <authorList>
            <consortium name="EnsemblPlants"/>
        </authorList>
    </citation>
    <scope>IDENTIFICATION</scope>
</reference>
<reference evidence="2" key="1">
    <citation type="journal article" date="2013" name="Nat. Commun.">
        <title>Whole-genome sequencing of Oryza brachyantha reveals mechanisms underlying Oryza genome evolution.</title>
        <authorList>
            <person name="Chen J."/>
            <person name="Huang Q."/>
            <person name="Gao D."/>
            <person name="Wang J."/>
            <person name="Lang Y."/>
            <person name="Liu T."/>
            <person name="Li B."/>
            <person name="Bai Z."/>
            <person name="Luis Goicoechea J."/>
            <person name="Liang C."/>
            <person name="Chen C."/>
            <person name="Zhang W."/>
            <person name="Sun S."/>
            <person name="Liao Y."/>
            <person name="Zhang X."/>
            <person name="Yang L."/>
            <person name="Song C."/>
            <person name="Wang M."/>
            <person name="Shi J."/>
            <person name="Liu G."/>
            <person name="Liu J."/>
            <person name="Zhou H."/>
            <person name="Zhou W."/>
            <person name="Yu Q."/>
            <person name="An N."/>
            <person name="Chen Y."/>
            <person name="Cai Q."/>
            <person name="Wang B."/>
            <person name="Liu B."/>
            <person name="Min J."/>
            <person name="Huang Y."/>
            <person name="Wu H."/>
            <person name="Li Z."/>
            <person name="Zhang Y."/>
            <person name="Yin Y."/>
            <person name="Song W."/>
            <person name="Jiang J."/>
            <person name="Jackson S.A."/>
            <person name="Wing R.A."/>
            <person name="Wang J."/>
            <person name="Chen M."/>
        </authorList>
    </citation>
    <scope>NUCLEOTIDE SEQUENCE [LARGE SCALE GENOMIC DNA]</scope>
    <source>
        <strain evidence="2">cv. IRGC 101232</strain>
    </source>
</reference>
<dbReference type="AlphaFoldDB" id="J3MT47"/>
<dbReference type="HOGENOM" id="CLU_861591_0_0_1"/>
<dbReference type="Gramene" id="OB08G22770.1">
    <property type="protein sequence ID" value="OB08G22770.1"/>
    <property type="gene ID" value="OB08G22770"/>
</dbReference>
<feature type="compositionally biased region" description="Low complexity" evidence="1">
    <location>
        <begin position="193"/>
        <end position="204"/>
    </location>
</feature>
<protein>
    <submittedName>
        <fullName evidence="2">Uncharacterized protein</fullName>
    </submittedName>
</protein>
<feature type="compositionally biased region" description="Gly residues" evidence="1">
    <location>
        <begin position="228"/>
        <end position="246"/>
    </location>
</feature>
<dbReference type="EnsemblPlants" id="OB08G22770.1">
    <property type="protein sequence ID" value="OB08G22770.1"/>
    <property type="gene ID" value="OB08G22770"/>
</dbReference>
<keyword evidence="3" id="KW-1185">Reference proteome</keyword>
<name>J3MT47_ORYBR</name>
<feature type="compositionally biased region" description="Basic and acidic residues" evidence="1">
    <location>
        <begin position="205"/>
        <end position="214"/>
    </location>
</feature>
<feature type="compositionally biased region" description="Polar residues" evidence="1">
    <location>
        <begin position="145"/>
        <end position="171"/>
    </location>
</feature>
<evidence type="ECO:0000256" key="1">
    <source>
        <dbReference type="SAM" id="MobiDB-lite"/>
    </source>
</evidence>
<accession>J3MT47</accession>
<organism evidence="2">
    <name type="scientific">Oryza brachyantha</name>
    <name type="common">malo sina</name>
    <dbReference type="NCBI Taxonomy" id="4533"/>
    <lineage>
        <taxon>Eukaryota</taxon>
        <taxon>Viridiplantae</taxon>
        <taxon>Streptophyta</taxon>
        <taxon>Embryophyta</taxon>
        <taxon>Tracheophyta</taxon>
        <taxon>Spermatophyta</taxon>
        <taxon>Magnoliopsida</taxon>
        <taxon>Liliopsida</taxon>
        <taxon>Poales</taxon>
        <taxon>Poaceae</taxon>
        <taxon>BOP clade</taxon>
        <taxon>Oryzoideae</taxon>
        <taxon>Oryzeae</taxon>
        <taxon>Oryzinae</taxon>
        <taxon>Oryza</taxon>
    </lineage>
</organism>
<evidence type="ECO:0000313" key="2">
    <source>
        <dbReference type="EnsemblPlants" id="OB08G22770.1"/>
    </source>
</evidence>
<sequence>MARRNVGLTPPLEIEAMQPRVKCQVPPELKTLDKRVAMHRNLIDLIVDRPPPIHVLPERKRVREPSDDESAAKRLAVDLDAELEVAEALEDVGISSPMSTSPPSPLGRVRKYFHFRQGSRVSSDIDPTESSATAGGDTTEPPTRLHTTPDSTSHNTTDSNANCENETSSRGSDPGPHTDSISSAKPRGGYVGGDSSSSSPARGLGESKPDRILSHDPLSLEPSDCQSGGDGDGLSGDLGSGQGGRGEAGHRDPGTATSRDSQWDALQAEMCQSTQVAVVDLEARLKEAGAMQSMYPRVDVSAMIEGFAADYDSKKALALMDEA</sequence>